<keyword evidence="2" id="KW-1185">Reference proteome</keyword>
<feature type="non-terminal residue" evidence="1">
    <location>
        <position position="39"/>
    </location>
</feature>
<evidence type="ECO:0000313" key="2">
    <source>
        <dbReference type="Proteomes" id="UP000018050"/>
    </source>
</evidence>
<dbReference type="GeneID" id="25274802"/>
<reference evidence="1" key="2">
    <citation type="submission" date="2013-10" db="EMBL/GenBank/DDBJ databases">
        <authorList>
            <person name="Aslett M."/>
        </authorList>
    </citation>
    <scope>NUCLEOTIDE SEQUENCE [LARGE SCALE GENOMIC DNA]</scope>
    <source>
        <strain evidence="1">Houghton</strain>
    </source>
</reference>
<dbReference type="AlphaFoldDB" id="U6GT04"/>
<accession>U6GT04</accession>
<sequence>MKRKARHLPAFAIERIPGPMCFSSKFSSLKDGTGDVSAP</sequence>
<dbReference type="RefSeq" id="XP_013248005.1">
    <property type="nucleotide sequence ID" value="XM_013392551.1"/>
</dbReference>
<organism evidence="1 2">
    <name type="scientific">Eimeria acervulina</name>
    <name type="common">Coccidian parasite</name>
    <dbReference type="NCBI Taxonomy" id="5801"/>
    <lineage>
        <taxon>Eukaryota</taxon>
        <taxon>Sar</taxon>
        <taxon>Alveolata</taxon>
        <taxon>Apicomplexa</taxon>
        <taxon>Conoidasida</taxon>
        <taxon>Coccidia</taxon>
        <taxon>Eucoccidiorida</taxon>
        <taxon>Eimeriorina</taxon>
        <taxon>Eimeriidae</taxon>
        <taxon>Eimeria</taxon>
    </lineage>
</organism>
<gene>
    <name evidence="1" type="ORF">EAH_00067320</name>
</gene>
<dbReference type="EMBL" id="HG672667">
    <property type="protein sequence ID" value="CDI82687.1"/>
    <property type="molecule type" value="Genomic_DNA"/>
</dbReference>
<name>U6GT04_EIMAC</name>
<dbReference type="Proteomes" id="UP000018050">
    <property type="component" value="Unassembled WGS sequence"/>
</dbReference>
<proteinExistence type="predicted"/>
<dbReference type="VEuPathDB" id="ToxoDB:EAH_00067320"/>
<reference evidence="1" key="1">
    <citation type="submission" date="2013-10" db="EMBL/GenBank/DDBJ databases">
        <title>Genomic analysis of the causative agents of coccidiosis in chickens.</title>
        <authorList>
            <person name="Reid A.J."/>
            <person name="Blake D."/>
            <person name="Billington K."/>
            <person name="Browne H."/>
            <person name="Dunn M."/>
            <person name="Hung S."/>
            <person name="Kawahara F."/>
            <person name="Miranda-Saavedra D."/>
            <person name="Mourier T."/>
            <person name="Nagra H."/>
            <person name="Otto T.D."/>
            <person name="Rawlings N."/>
            <person name="Sanchez A."/>
            <person name="Sanders M."/>
            <person name="Subramaniam C."/>
            <person name="Tay Y."/>
            <person name="Dear P."/>
            <person name="Doerig C."/>
            <person name="Gruber A."/>
            <person name="Parkinson J."/>
            <person name="Shirley M."/>
            <person name="Wan K.L."/>
            <person name="Berriman M."/>
            <person name="Tomley F."/>
            <person name="Pain A."/>
        </authorList>
    </citation>
    <scope>NUCLEOTIDE SEQUENCE [LARGE SCALE GENOMIC DNA]</scope>
    <source>
        <strain evidence="1">Houghton</strain>
    </source>
</reference>
<protein>
    <submittedName>
        <fullName evidence="1">Uncharacterized protein</fullName>
    </submittedName>
</protein>
<evidence type="ECO:0000313" key="1">
    <source>
        <dbReference type="EMBL" id="CDI82687.1"/>
    </source>
</evidence>